<dbReference type="GeneID" id="41584237"/>
<dbReference type="EMBL" id="CP007493">
    <property type="protein sequence ID" value="AJB41152.1"/>
    <property type="molecule type" value="Genomic_DNA"/>
</dbReference>
<organism evidence="1 2">
    <name type="scientific">Thermofilum adornatum 1505</name>
    <dbReference type="NCBI Taxonomy" id="697581"/>
    <lineage>
        <taxon>Archaea</taxon>
        <taxon>Thermoproteota</taxon>
        <taxon>Thermoprotei</taxon>
        <taxon>Thermofilales</taxon>
        <taxon>Thermofilaceae</taxon>
        <taxon>Thermofilum</taxon>
    </lineage>
</organism>
<protein>
    <recommendedName>
        <fullName evidence="3">PIN domain-containing protein</fullName>
    </recommendedName>
</protein>
<accession>A0A3G1A488</accession>
<dbReference type="RefSeq" id="WP_148684518.1">
    <property type="nucleotide sequence ID" value="NZ_CP007493.1"/>
</dbReference>
<evidence type="ECO:0000313" key="1">
    <source>
        <dbReference type="EMBL" id="AJB41152.1"/>
    </source>
</evidence>
<dbReference type="AlphaFoldDB" id="A0A3G1A488"/>
<dbReference type="KEGG" id="tcb:TCARB_0074"/>
<sequence length="59" mass="6603">MPGHLKDALEESAKTGIHIWDYLCFLPVKDYIDVVYSCDIHFQKIGGELNVEVINPLGG</sequence>
<reference evidence="2" key="1">
    <citation type="book" date="2010" name="EXTREMOPHILES" publisher="0:0-0">
        <title>Complete genome sequences of ten hyperthermophilic archaea reveal their metabolic capabilities and possible ecological roles.</title>
        <editorList>
            <person name="?"/>
        </editorList>
        <authorList>
            <person name="Ravin N.V."/>
            <person name="Mardanov A.V."/>
            <person name="Bonch-Osmolovskaya E.A."/>
            <person name="Skryabin K.G."/>
        </authorList>
    </citation>
    <scope>NUCLEOTIDE SEQUENCE [LARGE SCALE GENOMIC DNA]</scope>
    <source>
        <strain evidence="2">1505</strain>
    </source>
</reference>
<evidence type="ECO:0008006" key="3">
    <source>
        <dbReference type="Google" id="ProtNLM"/>
    </source>
</evidence>
<evidence type="ECO:0000313" key="2">
    <source>
        <dbReference type="Proteomes" id="UP000266720"/>
    </source>
</evidence>
<dbReference type="STRING" id="697581.TCARB_0074"/>
<dbReference type="Proteomes" id="UP000266720">
    <property type="component" value="Chromosome"/>
</dbReference>
<gene>
    <name evidence="1" type="ORF">TCARB_0074</name>
</gene>
<name>A0A3G1A488_9CREN</name>
<proteinExistence type="predicted"/>